<proteinExistence type="predicted"/>
<dbReference type="RefSeq" id="WP_068955877.1">
    <property type="nucleotide sequence ID" value="NZ_LGLV01000012.1"/>
</dbReference>
<evidence type="ECO:0000256" key="1">
    <source>
        <dbReference type="SAM" id="SignalP"/>
    </source>
</evidence>
<dbReference type="AlphaFoldDB" id="A0A1C7NY69"/>
<feature type="signal peptide" evidence="1">
    <location>
        <begin position="1"/>
        <end position="20"/>
    </location>
</feature>
<dbReference type="PIRSF" id="PIRSF029720">
    <property type="entry name" value="UCP029720"/>
    <property type="match status" value="1"/>
</dbReference>
<dbReference type="OrthoDB" id="9800666at2"/>
<sequence length="124" mass="13389">MRFLPLVTAFSIVAAASAFAASPVQTVEAGKGKVIAAENGMTLYTFKKDKMGLSTCYDDCAKKWPPYLGTASAKAEGDYTLVDRKDGKKQWALKGMPLYFWVKDTKKGDATGDGVGKVWDAARP</sequence>
<dbReference type="InterPro" id="IPR014558">
    <property type="entry name" value="UCP029720"/>
</dbReference>
<dbReference type="PANTHER" id="PTHR39335">
    <property type="entry name" value="BLL4220 PROTEIN"/>
    <property type="match status" value="1"/>
</dbReference>
<feature type="chain" id="PRO_5008890026" evidence="1">
    <location>
        <begin position="21"/>
        <end position="124"/>
    </location>
</feature>
<comment type="caution">
    <text evidence="2">The sequence shown here is derived from an EMBL/GenBank/DDBJ whole genome shotgun (WGS) entry which is preliminary data.</text>
</comment>
<dbReference type="InterPro" id="IPR005297">
    <property type="entry name" value="Lipoprotein_repeat"/>
</dbReference>
<dbReference type="PANTHER" id="PTHR39335:SF1">
    <property type="entry name" value="BLL4220 PROTEIN"/>
    <property type="match status" value="1"/>
</dbReference>
<reference evidence="2 3" key="1">
    <citation type="journal article" date="2016" name="Syst. Appl. Microbiol.">
        <title>Pararhizobium polonicum sp. nov. isolated from tumors on stone fruit rootstocks.</title>
        <authorList>
            <person name="Pulawska J."/>
            <person name="Kuzmanovic N."/>
            <person name="Willems A."/>
            <person name="Pothier J.F."/>
        </authorList>
    </citation>
    <scope>NUCLEOTIDE SEQUENCE [LARGE SCALE GENOMIC DNA]</scope>
    <source>
        <strain evidence="2 3">F5.1</strain>
    </source>
</reference>
<dbReference type="PATRIC" id="fig|1612624.7.peg.5940"/>
<organism evidence="2 3">
    <name type="scientific">Pararhizobium polonicum</name>
    <dbReference type="NCBI Taxonomy" id="1612624"/>
    <lineage>
        <taxon>Bacteria</taxon>
        <taxon>Pseudomonadati</taxon>
        <taxon>Pseudomonadota</taxon>
        <taxon>Alphaproteobacteria</taxon>
        <taxon>Hyphomicrobiales</taxon>
        <taxon>Rhizobiaceae</taxon>
        <taxon>Rhizobium/Agrobacterium group</taxon>
        <taxon>Pararhizobium</taxon>
    </lineage>
</organism>
<name>A0A1C7NY69_9HYPH</name>
<dbReference type="STRING" id="1612624.ADU59_19840"/>
<dbReference type="Pfam" id="PF03640">
    <property type="entry name" value="Lipoprotein_15"/>
    <property type="match status" value="2"/>
</dbReference>
<evidence type="ECO:0000313" key="2">
    <source>
        <dbReference type="EMBL" id="OBZ93942.1"/>
    </source>
</evidence>
<dbReference type="Proteomes" id="UP000093111">
    <property type="component" value="Unassembled WGS sequence"/>
</dbReference>
<dbReference type="EMBL" id="LGLV01000012">
    <property type="protein sequence ID" value="OBZ93942.1"/>
    <property type="molecule type" value="Genomic_DNA"/>
</dbReference>
<keyword evidence="1" id="KW-0732">Signal</keyword>
<evidence type="ECO:0000313" key="3">
    <source>
        <dbReference type="Proteomes" id="UP000093111"/>
    </source>
</evidence>
<keyword evidence="3" id="KW-1185">Reference proteome</keyword>
<keyword evidence="2" id="KW-0449">Lipoprotein</keyword>
<accession>A0A1C7NY69</accession>
<gene>
    <name evidence="2" type="ORF">ADU59_19840</name>
</gene>
<dbReference type="GO" id="GO:0043448">
    <property type="term" value="P:alkane catabolic process"/>
    <property type="evidence" value="ECO:0007669"/>
    <property type="project" value="TreeGrafter"/>
</dbReference>
<protein>
    <submittedName>
        <fullName evidence="2">Lipoprotein</fullName>
    </submittedName>
</protein>